<evidence type="ECO:0000256" key="1">
    <source>
        <dbReference type="ARBA" id="ARBA00001933"/>
    </source>
</evidence>
<evidence type="ECO:0000313" key="11">
    <source>
        <dbReference type="RefSeq" id="XP_052740148.1"/>
    </source>
</evidence>
<dbReference type="GeneID" id="112051945"/>
<protein>
    <recommendedName>
        <fullName evidence="6">Pyridoxal-dependent decarboxylase domain-containing protein 1</fullName>
    </recommendedName>
</protein>
<dbReference type="PANTHER" id="PTHR42735">
    <property type="match status" value="1"/>
</dbReference>
<evidence type="ECO:0000256" key="5">
    <source>
        <dbReference type="ARBA" id="ARBA00023239"/>
    </source>
</evidence>
<gene>
    <name evidence="11" type="primary">LOC112051945</name>
</gene>
<name>A0ABM3LM41_BICAN</name>
<keyword evidence="4" id="KW-0663">Pyridoxal phosphate</keyword>
<evidence type="ECO:0000256" key="7">
    <source>
        <dbReference type="SAM" id="MobiDB-lite"/>
    </source>
</evidence>
<evidence type="ECO:0000259" key="8">
    <source>
        <dbReference type="Pfam" id="PF22930"/>
    </source>
</evidence>
<evidence type="ECO:0000256" key="2">
    <source>
        <dbReference type="ARBA" id="ARBA00009533"/>
    </source>
</evidence>
<evidence type="ECO:0000313" key="10">
    <source>
        <dbReference type="Proteomes" id="UP001652582"/>
    </source>
</evidence>
<dbReference type="RefSeq" id="XP_052740148.1">
    <property type="nucleotide sequence ID" value="XM_052884188.1"/>
</dbReference>
<sequence>MEDPPASEMDSKNPNAEDEVSSTDRRPFGGLEFQVSEVVGRLEAVVNAQDGVTNTQESVIDAQDSAANYPEFFESSNKEPPKEIPSDLELDETPMDEILKVLEDIVMKTDPNCESLEPPLLPTDAVTRAAILSHSISALFARLERGHAAKLGGYIASETTRWMSYLFRLEDYNAYYHQEQLEGLVRVTKMLLHHKYPRYLEDGALAFANRLPCIYSCVASPLGVVQHLCRQLGLPLACVRPVPADAAGRTDVPALERLCAEDARAGRAPLLVLGEAGAPPLGRGEPLRALARACAALQLHLHVRGHALALPAALPRGQTHSIADSLTLTPGPWFGVPGLPTVTFYKIPETVTANDHSKGVNPAGSRESALAALAGLTAGAARLAALPLWTCARAAGEQRLTRRIVGAFRSARAARALVASADLRLLSEPPGGDEPPNVDIVDAMSQASACVVFQFAPADCGARVPPYYDKLNSWLGQVLQREPDMMSVEVCETEAHGAALRYCPLEGAAGGAGADEAGAAWAGALEAQLHVLRATVALREPFRRSVRAHPRLALARVPGWAGLGGVRYEPAGWARAPRAQQDALQRSLVGALRAADGAFSCGAADDGRACVRFGMVTADTDVDELLALVADAGRAAEAGARALDDMTALVKRGISAAQEELARAADEGLLRRVPVVGRVVAWWAPPAPPAGRRLLLADGSLQTTEDIYRRVQKKEEEPPRAHSPSRAPPDDQ</sequence>
<dbReference type="SUPFAM" id="SSF53383">
    <property type="entry name" value="PLP-dependent transferases"/>
    <property type="match status" value="1"/>
</dbReference>
<keyword evidence="10" id="KW-1185">Reference proteome</keyword>
<dbReference type="InterPro" id="IPR015424">
    <property type="entry name" value="PyrdxlP-dep_Trfase"/>
</dbReference>
<dbReference type="InterPro" id="IPR055103">
    <property type="entry name" value="PDXDC1-like_2nd"/>
</dbReference>
<dbReference type="PANTHER" id="PTHR42735:SF1">
    <property type="entry name" value="PYRIDOXAL-DEPENDENT DECARBOXYLASE DOMAIN-CONTAINING PROTEIN 1-RELATED"/>
    <property type="match status" value="1"/>
</dbReference>
<dbReference type="Gene3D" id="3.40.640.10">
    <property type="entry name" value="Type I PLP-dependent aspartate aminotransferase-like (Major domain)"/>
    <property type="match status" value="1"/>
</dbReference>
<keyword evidence="5" id="KW-0456">Lyase</keyword>
<reference evidence="11" key="1">
    <citation type="submission" date="2025-08" db="UniProtKB">
        <authorList>
            <consortium name="RefSeq"/>
        </authorList>
    </citation>
    <scope>IDENTIFICATION</scope>
</reference>
<keyword evidence="3" id="KW-0210">Decarboxylase</keyword>
<feature type="compositionally biased region" description="Basic and acidic residues" evidence="7">
    <location>
        <begin position="706"/>
        <end position="720"/>
    </location>
</feature>
<comment type="cofactor">
    <cofactor evidence="1">
        <name>pyridoxal 5'-phosphate</name>
        <dbReference type="ChEBI" id="CHEBI:597326"/>
    </cofactor>
</comment>
<feature type="domain" description="PDXDC1/PDXD2 second" evidence="8">
    <location>
        <begin position="465"/>
        <end position="536"/>
    </location>
</feature>
<feature type="region of interest" description="Disordered" evidence="7">
    <location>
        <begin position="706"/>
        <end position="732"/>
    </location>
</feature>
<feature type="domain" description="PDXDC1-like third" evidence="9">
    <location>
        <begin position="542"/>
        <end position="638"/>
    </location>
</feature>
<dbReference type="Pfam" id="PF22937">
    <property type="entry name" value="PDXDC1-like_cen2"/>
    <property type="match status" value="1"/>
</dbReference>
<evidence type="ECO:0000256" key="3">
    <source>
        <dbReference type="ARBA" id="ARBA00022793"/>
    </source>
</evidence>
<evidence type="ECO:0000256" key="4">
    <source>
        <dbReference type="ARBA" id="ARBA00022898"/>
    </source>
</evidence>
<evidence type="ECO:0000259" key="9">
    <source>
        <dbReference type="Pfam" id="PF22937"/>
    </source>
</evidence>
<dbReference type="InterPro" id="IPR055102">
    <property type="entry name" value="PDXDC1-like_3rd"/>
</dbReference>
<proteinExistence type="inferred from homology"/>
<organism evidence="10 11">
    <name type="scientific">Bicyclus anynana</name>
    <name type="common">Squinting bush brown butterfly</name>
    <dbReference type="NCBI Taxonomy" id="110368"/>
    <lineage>
        <taxon>Eukaryota</taxon>
        <taxon>Metazoa</taxon>
        <taxon>Ecdysozoa</taxon>
        <taxon>Arthropoda</taxon>
        <taxon>Hexapoda</taxon>
        <taxon>Insecta</taxon>
        <taxon>Pterygota</taxon>
        <taxon>Neoptera</taxon>
        <taxon>Endopterygota</taxon>
        <taxon>Lepidoptera</taxon>
        <taxon>Glossata</taxon>
        <taxon>Ditrysia</taxon>
        <taxon>Papilionoidea</taxon>
        <taxon>Nymphalidae</taxon>
        <taxon>Satyrinae</taxon>
        <taxon>Satyrini</taxon>
        <taxon>Mycalesina</taxon>
        <taxon>Bicyclus</taxon>
    </lineage>
</organism>
<evidence type="ECO:0000256" key="6">
    <source>
        <dbReference type="ARBA" id="ARBA00047190"/>
    </source>
</evidence>
<feature type="region of interest" description="Disordered" evidence="7">
    <location>
        <begin position="1"/>
        <end position="29"/>
    </location>
</feature>
<dbReference type="Proteomes" id="UP001652582">
    <property type="component" value="Chromosome 11"/>
</dbReference>
<dbReference type="InterPro" id="IPR015421">
    <property type="entry name" value="PyrdxlP-dep_Trfase_major"/>
</dbReference>
<comment type="similarity">
    <text evidence="2">Belongs to the group II decarboxylase family.</text>
</comment>
<accession>A0ABM3LM41</accession>
<dbReference type="InterPro" id="IPR050477">
    <property type="entry name" value="GrpII_AminoAcid_Decarb"/>
</dbReference>
<dbReference type="Pfam" id="PF22930">
    <property type="entry name" value="PDXDC1-like_cen"/>
    <property type="match status" value="1"/>
</dbReference>